<feature type="compositionally biased region" description="Polar residues" evidence="5">
    <location>
        <begin position="187"/>
        <end position="196"/>
    </location>
</feature>
<feature type="transmembrane region" description="Helical" evidence="6">
    <location>
        <begin position="45"/>
        <end position="63"/>
    </location>
</feature>
<dbReference type="Pfam" id="PF03547">
    <property type="entry name" value="Mem_trans"/>
    <property type="match status" value="1"/>
</dbReference>
<feature type="region of interest" description="Disordered" evidence="5">
    <location>
        <begin position="182"/>
        <end position="246"/>
    </location>
</feature>
<feature type="transmembrane region" description="Helical" evidence="6">
    <location>
        <begin position="111"/>
        <end position="132"/>
    </location>
</feature>
<dbReference type="HOGENOM" id="CLU_021924_0_1_1"/>
<feature type="region of interest" description="Disordered" evidence="5">
    <location>
        <begin position="266"/>
        <end position="287"/>
    </location>
</feature>
<evidence type="ECO:0000256" key="5">
    <source>
        <dbReference type="SAM" id="MobiDB-lite"/>
    </source>
</evidence>
<dbReference type="STRING" id="1206466.K0KPA0"/>
<feature type="compositionally biased region" description="Low complexity" evidence="5">
    <location>
        <begin position="223"/>
        <end position="246"/>
    </location>
</feature>
<accession>K0KPA0</accession>
<feature type="transmembrane region" description="Helical" evidence="6">
    <location>
        <begin position="459"/>
        <end position="479"/>
    </location>
</feature>
<evidence type="ECO:0000256" key="4">
    <source>
        <dbReference type="ARBA" id="ARBA00023136"/>
    </source>
</evidence>
<evidence type="ECO:0000256" key="1">
    <source>
        <dbReference type="ARBA" id="ARBA00004141"/>
    </source>
</evidence>
<protein>
    <submittedName>
        <fullName evidence="7">Transporter</fullName>
    </submittedName>
</protein>
<dbReference type="eggNOG" id="ENOG502QU6H">
    <property type="taxonomic scope" value="Eukaryota"/>
</dbReference>
<evidence type="ECO:0000313" key="7">
    <source>
        <dbReference type="EMBL" id="CCH42963.1"/>
    </source>
</evidence>
<dbReference type="AlphaFoldDB" id="K0KPA0"/>
<proteinExistence type="predicted"/>
<keyword evidence="8" id="KW-1185">Reference proteome</keyword>
<organism evidence="7 8">
    <name type="scientific">Wickerhamomyces ciferrii (strain ATCC 14091 / BCRC 22168 / CBS 111 / JCM 3599 / NBRC 0793 / NRRL Y-1031 F-60-10)</name>
    <name type="common">Yeast</name>
    <name type="synonym">Pichia ciferrii</name>
    <dbReference type="NCBI Taxonomy" id="1206466"/>
    <lineage>
        <taxon>Eukaryota</taxon>
        <taxon>Fungi</taxon>
        <taxon>Dikarya</taxon>
        <taxon>Ascomycota</taxon>
        <taxon>Saccharomycotina</taxon>
        <taxon>Saccharomycetes</taxon>
        <taxon>Phaffomycetales</taxon>
        <taxon>Wickerhamomycetaceae</taxon>
        <taxon>Wickerhamomyces</taxon>
    </lineage>
</organism>
<evidence type="ECO:0000256" key="3">
    <source>
        <dbReference type="ARBA" id="ARBA00022989"/>
    </source>
</evidence>
<feature type="transmembrane region" description="Helical" evidence="6">
    <location>
        <begin position="12"/>
        <end position="33"/>
    </location>
</feature>
<feature type="transmembrane region" description="Helical" evidence="6">
    <location>
        <begin position="144"/>
        <end position="162"/>
    </location>
</feature>
<keyword evidence="4 6" id="KW-0472">Membrane</keyword>
<comment type="subcellular location">
    <subcellularLocation>
        <location evidence="1">Membrane</location>
        <topology evidence="1">Multi-pass membrane protein</topology>
    </subcellularLocation>
</comment>
<name>K0KPA0_WICCF</name>
<dbReference type="PANTHER" id="PTHR31274">
    <property type="entry name" value="PROTEIN ECM3"/>
    <property type="match status" value="1"/>
</dbReference>
<dbReference type="Proteomes" id="UP000009328">
    <property type="component" value="Unassembled WGS sequence"/>
</dbReference>
<dbReference type="InterPro" id="IPR040254">
    <property type="entry name" value="Ecm3-like"/>
</dbReference>
<evidence type="ECO:0000256" key="2">
    <source>
        <dbReference type="ARBA" id="ARBA00022692"/>
    </source>
</evidence>
<dbReference type="InterPro" id="IPR004776">
    <property type="entry name" value="Mem_transp_PIN-like"/>
</dbReference>
<feature type="transmembrane region" description="Helical" evidence="6">
    <location>
        <begin position="423"/>
        <end position="447"/>
    </location>
</feature>
<feature type="compositionally biased region" description="Low complexity" evidence="5">
    <location>
        <begin position="197"/>
        <end position="206"/>
    </location>
</feature>
<feature type="transmembrane region" description="Helical" evidence="6">
    <location>
        <begin position="390"/>
        <end position="408"/>
    </location>
</feature>
<keyword evidence="3 6" id="KW-1133">Transmembrane helix</keyword>
<reference evidence="7 8" key="1">
    <citation type="journal article" date="2012" name="Eukaryot. Cell">
        <title>Draft genome sequence of Wickerhamomyces ciferrii NRRL Y-1031 F-60-10.</title>
        <authorList>
            <person name="Schneider J."/>
            <person name="Andrea H."/>
            <person name="Blom J."/>
            <person name="Jaenicke S."/>
            <person name="Ruckert C."/>
            <person name="Schorsch C."/>
            <person name="Szczepanowski R."/>
            <person name="Farwick M."/>
            <person name="Goesmann A."/>
            <person name="Puhler A."/>
            <person name="Schaffer S."/>
            <person name="Tauch A."/>
            <person name="Kohler T."/>
            <person name="Brinkrolf K."/>
        </authorList>
    </citation>
    <scope>NUCLEOTIDE SEQUENCE [LARGE SCALE GENOMIC DNA]</scope>
    <source>
        <strain evidence="8">ATCC 14091 / BCRC 22168 / CBS 111 / JCM 3599 / NBRC 0793 / NRRL Y-1031 F-60-10</strain>
    </source>
</reference>
<evidence type="ECO:0000256" key="6">
    <source>
        <dbReference type="SAM" id="Phobius"/>
    </source>
</evidence>
<dbReference type="InParanoid" id="K0KPA0"/>
<gene>
    <name evidence="7" type="ORF">BN7_2509</name>
</gene>
<dbReference type="GO" id="GO:0055085">
    <property type="term" value="P:transmembrane transport"/>
    <property type="evidence" value="ECO:0007669"/>
    <property type="project" value="InterPro"/>
</dbReference>
<sequence>MSSNSVPLGDIIYTAVKPIFKIYIIIFLGFLIGRKNILTVQTARTISDMVLFILLPSLIFNKIVTNIQNSDIKQIGIIVLICLCLFSMGAIFALLSHYFTRGPRYWRGGSLMVGLCPNISDLPIAYMTTFAGGIVFNEEQGEKGIAYICMFTMVQILMQFNLGTFKLIAWDFNTQLQEDSDIENNPKEMSTTQTNQSSISSSSSSRESFDQEQNQIIPLENLQRSSTSNSQHSSHSTQSIRRQRSQSIHDVINEYSESERIRSGKVEPIPGDFTDLTTIPTKQPPAKGNWKTIPKRLFWFFLDNFTKPVSLACTIGIIISMIPWVKALFVKTNQTSLPNAPDQEPPLSFIMDFTGYLGQATVPLGLLILGSTLSRLEVKSLGNFKIWSTPLALTFIRLILLPIIGVLINTRLSKIGWYKDDEILQFICTMVFGLPNATSLIYITAFFTPLEGDFKQMDYLALTYILEYPILAISLPFLTTYTVKVCLGM</sequence>
<dbReference type="EMBL" id="CAIF01000058">
    <property type="protein sequence ID" value="CCH42963.1"/>
    <property type="molecule type" value="Genomic_DNA"/>
</dbReference>
<evidence type="ECO:0000313" key="8">
    <source>
        <dbReference type="Proteomes" id="UP000009328"/>
    </source>
</evidence>
<dbReference type="GO" id="GO:0016020">
    <property type="term" value="C:membrane"/>
    <property type="evidence" value="ECO:0007669"/>
    <property type="project" value="UniProtKB-SubCell"/>
</dbReference>
<dbReference type="PANTHER" id="PTHR31274:SF1">
    <property type="entry name" value="AGL149CP"/>
    <property type="match status" value="1"/>
</dbReference>
<feature type="transmembrane region" description="Helical" evidence="6">
    <location>
        <begin position="75"/>
        <end position="99"/>
    </location>
</feature>
<keyword evidence="2 6" id="KW-0812">Transmembrane</keyword>
<comment type="caution">
    <text evidence="7">The sequence shown here is derived from an EMBL/GenBank/DDBJ whole genome shotgun (WGS) entry which is preliminary data.</text>
</comment>